<evidence type="ECO:0000256" key="2">
    <source>
        <dbReference type="ARBA" id="ARBA00010790"/>
    </source>
</evidence>
<dbReference type="SUPFAM" id="SSF51905">
    <property type="entry name" value="FAD/NAD(P)-binding domain"/>
    <property type="match status" value="1"/>
</dbReference>
<dbReference type="OrthoDB" id="269227at2759"/>
<dbReference type="InterPro" id="IPR036188">
    <property type="entry name" value="FAD/NAD-bd_sf"/>
</dbReference>
<proteinExistence type="inferred from homology"/>
<dbReference type="Pfam" id="PF05199">
    <property type="entry name" value="GMC_oxred_C"/>
    <property type="match status" value="1"/>
</dbReference>
<dbReference type="PIRSF" id="PIRSF000137">
    <property type="entry name" value="Alcohol_oxidase"/>
    <property type="match status" value="1"/>
</dbReference>
<comment type="cofactor">
    <cofactor evidence="1 5">
        <name>FAD</name>
        <dbReference type="ChEBI" id="CHEBI:57692"/>
    </cofactor>
</comment>
<dbReference type="PROSITE" id="PS00624">
    <property type="entry name" value="GMC_OXRED_2"/>
    <property type="match status" value="1"/>
</dbReference>
<dbReference type="EMBL" id="JH668496">
    <property type="protein sequence ID" value="KAG6455685.1"/>
    <property type="molecule type" value="Genomic_DNA"/>
</dbReference>
<dbReference type="PANTHER" id="PTHR11552:SF147">
    <property type="entry name" value="CHOLINE DEHYDROGENASE, MITOCHONDRIAL"/>
    <property type="match status" value="1"/>
</dbReference>
<evidence type="ECO:0000256" key="5">
    <source>
        <dbReference type="PIRSR" id="PIRSR000137-2"/>
    </source>
</evidence>
<name>A0A921ZD17_MANSE</name>
<comment type="similarity">
    <text evidence="2">Belongs to the GMC oxidoreductase family.</text>
</comment>
<keyword evidence="8" id="KW-1185">Reference proteome</keyword>
<evidence type="ECO:0000313" key="7">
    <source>
        <dbReference type="EMBL" id="KAG6455686.1"/>
    </source>
</evidence>
<evidence type="ECO:0000256" key="1">
    <source>
        <dbReference type="ARBA" id="ARBA00001974"/>
    </source>
</evidence>
<reference evidence="7" key="2">
    <citation type="submission" date="2020-12" db="EMBL/GenBank/DDBJ databases">
        <authorList>
            <person name="Kanost M."/>
        </authorList>
    </citation>
    <scope>NUCLEOTIDE SEQUENCE</scope>
</reference>
<dbReference type="PANTHER" id="PTHR11552">
    <property type="entry name" value="GLUCOSE-METHANOL-CHOLINE GMC OXIDOREDUCTASE"/>
    <property type="match status" value="1"/>
</dbReference>
<accession>A0A921ZD17</accession>
<sequence length="626" mass="70173">MTCFNATCAPYLKGSAGVSFTNVLTHLLAAQCLIYDEMPLDHAYGLATGAEFDFIIVGGGTAGALLANRLSEVEEWKVLLIEAGGDPPLESVIPAFSGDLHSSRYVFQYYTESGENISKATFDQRSFWPRGRVLGGTSSINGLLYMRGSEEDYKPWHVKEKDGWDWPTLKKYFMKSEKMVDPLILNNPELAKNHGVDGEYVVDKLNFTHPHLVEKLTQGYKELGLKYLEDLNGDSQMGVGKIRGGIHKGKRVSSATAFLTPIKGRKNLFVLKNAFARNIGFDEKSKTAKSVTVSLRYGDIETYFAKKEIIVSGGAINTPVLLMMSGIGPRELLEEINIKVISNVPVGQNLQDHVRIPIPMTIDTGALPRDEKFMLRATAEYMLDQTGPLATNIDQPNINAFLSVPDGKTLPDVQIDHNYFVPNTSTVYKMCTKVMAFNKDVCKQFEEFNAEKEMIIFFVSLCRPHSRGKLEILGHNTMEHPRIYPKYFSDERDMKTFVENIKKVVQIVDTPTFKSMKAELQRIKFEDCDGFDLGSDKYWECMARTVTYHVYHPVGTAKMGLPNDPGSVVNSKLKVYGVKHLRVVDASIMPTIPSVNVNAAVMMIAERAADFIKEEHLQTEQKRDEL</sequence>
<dbReference type="EMBL" id="JH668496">
    <property type="protein sequence ID" value="KAG6455686.1"/>
    <property type="molecule type" value="Genomic_DNA"/>
</dbReference>
<dbReference type="GO" id="GO:0050660">
    <property type="term" value="F:flavin adenine dinucleotide binding"/>
    <property type="evidence" value="ECO:0007669"/>
    <property type="project" value="InterPro"/>
</dbReference>
<dbReference type="GO" id="GO:0016614">
    <property type="term" value="F:oxidoreductase activity, acting on CH-OH group of donors"/>
    <property type="evidence" value="ECO:0007669"/>
    <property type="project" value="InterPro"/>
</dbReference>
<organism evidence="7 8">
    <name type="scientific">Manduca sexta</name>
    <name type="common">Tobacco hawkmoth</name>
    <name type="synonym">Tobacco hornworm</name>
    <dbReference type="NCBI Taxonomy" id="7130"/>
    <lineage>
        <taxon>Eukaryota</taxon>
        <taxon>Metazoa</taxon>
        <taxon>Ecdysozoa</taxon>
        <taxon>Arthropoda</taxon>
        <taxon>Hexapoda</taxon>
        <taxon>Insecta</taxon>
        <taxon>Pterygota</taxon>
        <taxon>Neoptera</taxon>
        <taxon>Endopterygota</taxon>
        <taxon>Lepidoptera</taxon>
        <taxon>Glossata</taxon>
        <taxon>Ditrysia</taxon>
        <taxon>Bombycoidea</taxon>
        <taxon>Sphingidae</taxon>
        <taxon>Sphinginae</taxon>
        <taxon>Sphingini</taxon>
        <taxon>Manduca</taxon>
    </lineage>
</organism>
<evidence type="ECO:0000259" key="6">
    <source>
        <dbReference type="PROSITE" id="PS00624"/>
    </source>
</evidence>
<gene>
    <name evidence="7" type="ORF">O3G_MSEX009356</name>
</gene>
<dbReference type="Gene3D" id="3.30.560.10">
    <property type="entry name" value="Glucose Oxidase, domain 3"/>
    <property type="match status" value="1"/>
</dbReference>
<evidence type="ECO:0000313" key="8">
    <source>
        <dbReference type="Proteomes" id="UP000791440"/>
    </source>
</evidence>
<keyword evidence="3" id="KW-0285">Flavoprotein</keyword>
<dbReference type="Gene3D" id="3.50.50.60">
    <property type="entry name" value="FAD/NAD(P)-binding domain"/>
    <property type="match status" value="1"/>
</dbReference>
<reference evidence="7" key="1">
    <citation type="journal article" date="2016" name="Insect Biochem. Mol. Biol.">
        <title>Multifaceted biological insights from a draft genome sequence of the tobacco hornworm moth, Manduca sexta.</title>
        <authorList>
            <person name="Kanost M.R."/>
            <person name="Arrese E.L."/>
            <person name="Cao X."/>
            <person name="Chen Y.R."/>
            <person name="Chellapilla S."/>
            <person name="Goldsmith M.R."/>
            <person name="Grosse-Wilde E."/>
            <person name="Heckel D.G."/>
            <person name="Herndon N."/>
            <person name="Jiang H."/>
            <person name="Papanicolaou A."/>
            <person name="Qu J."/>
            <person name="Soulages J.L."/>
            <person name="Vogel H."/>
            <person name="Walters J."/>
            <person name="Waterhouse R.M."/>
            <person name="Ahn S.J."/>
            <person name="Almeida F.C."/>
            <person name="An C."/>
            <person name="Aqrawi P."/>
            <person name="Bretschneider A."/>
            <person name="Bryant W.B."/>
            <person name="Bucks S."/>
            <person name="Chao H."/>
            <person name="Chevignon G."/>
            <person name="Christen J.M."/>
            <person name="Clarke D.F."/>
            <person name="Dittmer N.T."/>
            <person name="Ferguson L.C.F."/>
            <person name="Garavelou S."/>
            <person name="Gordon K.H.J."/>
            <person name="Gunaratna R.T."/>
            <person name="Han Y."/>
            <person name="Hauser F."/>
            <person name="He Y."/>
            <person name="Heidel-Fischer H."/>
            <person name="Hirsh A."/>
            <person name="Hu Y."/>
            <person name="Jiang H."/>
            <person name="Kalra D."/>
            <person name="Klinner C."/>
            <person name="Konig C."/>
            <person name="Kovar C."/>
            <person name="Kroll A.R."/>
            <person name="Kuwar S.S."/>
            <person name="Lee S.L."/>
            <person name="Lehman R."/>
            <person name="Li K."/>
            <person name="Li Z."/>
            <person name="Liang H."/>
            <person name="Lovelace S."/>
            <person name="Lu Z."/>
            <person name="Mansfield J.H."/>
            <person name="McCulloch K.J."/>
            <person name="Mathew T."/>
            <person name="Morton B."/>
            <person name="Muzny D.M."/>
            <person name="Neunemann D."/>
            <person name="Ongeri F."/>
            <person name="Pauchet Y."/>
            <person name="Pu L.L."/>
            <person name="Pyrousis I."/>
            <person name="Rao X.J."/>
            <person name="Redding A."/>
            <person name="Roesel C."/>
            <person name="Sanchez-Gracia A."/>
            <person name="Schaack S."/>
            <person name="Shukla A."/>
            <person name="Tetreau G."/>
            <person name="Wang Y."/>
            <person name="Xiong G.H."/>
            <person name="Traut W."/>
            <person name="Walsh T.K."/>
            <person name="Worley K.C."/>
            <person name="Wu D."/>
            <person name="Wu W."/>
            <person name="Wu Y.Q."/>
            <person name="Zhang X."/>
            <person name="Zou Z."/>
            <person name="Zucker H."/>
            <person name="Briscoe A.D."/>
            <person name="Burmester T."/>
            <person name="Clem R.J."/>
            <person name="Feyereisen R."/>
            <person name="Grimmelikhuijzen C.J.P."/>
            <person name="Hamodrakas S.J."/>
            <person name="Hansson B.S."/>
            <person name="Huguet E."/>
            <person name="Jermiin L.S."/>
            <person name="Lan Q."/>
            <person name="Lehman H.K."/>
            <person name="Lorenzen M."/>
            <person name="Merzendorfer H."/>
            <person name="Michalopoulos I."/>
            <person name="Morton D.B."/>
            <person name="Muthukrishnan S."/>
            <person name="Oakeshott J.G."/>
            <person name="Palmer W."/>
            <person name="Park Y."/>
            <person name="Passarelli A.L."/>
            <person name="Rozas J."/>
            <person name="Schwartz L.M."/>
            <person name="Smith W."/>
            <person name="Southgate A."/>
            <person name="Vilcinskas A."/>
            <person name="Vogt R."/>
            <person name="Wang P."/>
            <person name="Werren J."/>
            <person name="Yu X.Q."/>
            <person name="Zhou J.J."/>
            <person name="Brown S.J."/>
            <person name="Scherer S.E."/>
            <person name="Richards S."/>
            <person name="Blissard G.W."/>
        </authorList>
    </citation>
    <scope>NUCLEOTIDE SEQUENCE</scope>
</reference>
<dbReference type="Pfam" id="PF00732">
    <property type="entry name" value="GMC_oxred_N"/>
    <property type="match status" value="1"/>
</dbReference>
<feature type="binding site" evidence="5">
    <location>
        <position position="137"/>
    </location>
    <ligand>
        <name>FAD</name>
        <dbReference type="ChEBI" id="CHEBI:57692"/>
    </ligand>
</feature>
<dbReference type="InterPro" id="IPR012132">
    <property type="entry name" value="GMC_OxRdtase"/>
</dbReference>
<dbReference type="SUPFAM" id="SSF54373">
    <property type="entry name" value="FAD-linked reductases, C-terminal domain"/>
    <property type="match status" value="1"/>
</dbReference>
<dbReference type="InterPro" id="IPR000172">
    <property type="entry name" value="GMC_OxRdtase_N"/>
</dbReference>
<feature type="binding site" evidence="5">
    <location>
        <position position="133"/>
    </location>
    <ligand>
        <name>FAD</name>
        <dbReference type="ChEBI" id="CHEBI:57692"/>
    </ligand>
</feature>
<dbReference type="InterPro" id="IPR007867">
    <property type="entry name" value="GMC_OxRtase_C"/>
</dbReference>
<dbReference type="AlphaFoldDB" id="A0A921ZD17"/>
<evidence type="ECO:0000256" key="3">
    <source>
        <dbReference type="ARBA" id="ARBA00022630"/>
    </source>
</evidence>
<feature type="domain" description="Glucose-methanol-choline oxidoreductase N-terminal" evidence="6">
    <location>
        <begin position="314"/>
        <end position="328"/>
    </location>
</feature>
<dbReference type="Proteomes" id="UP000791440">
    <property type="component" value="Unassembled WGS sequence"/>
</dbReference>
<comment type="caution">
    <text evidence="7">The sequence shown here is derived from an EMBL/GenBank/DDBJ whole genome shotgun (WGS) entry which is preliminary data.</text>
</comment>
<evidence type="ECO:0000256" key="4">
    <source>
        <dbReference type="ARBA" id="ARBA00022827"/>
    </source>
</evidence>
<protein>
    <recommendedName>
        <fullName evidence="6">Glucose-methanol-choline oxidoreductase N-terminal domain-containing protein</fullName>
    </recommendedName>
</protein>
<keyword evidence="4 5" id="KW-0274">FAD</keyword>